<sequence>MSNSGAGGGDKGGRVDPRSIGRGPKVRVKTARRRSTSSARWLQRQLNDPYVAAAQREGYRSRAAYKLIEMNEKFGFLKGAQRVVDLGAAPGGWAQVVAEVCPNARVVGIDLLEVTPINGAEFIQLDFLAPDAEDRLIALLNGPADIVLSDMAAATTGHKQTDHIRTMALVEAGYYFACRVLAPGGTYLAKVLRGGTEGDLLTAMKRHFRTVKHIKPPASRQGSTEMYVIAQGFRGADLDNPE</sequence>
<evidence type="ECO:0000256" key="7">
    <source>
        <dbReference type="ARBA" id="ARBA00041129"/>
    </source>
</evidence>
<evidence type="ECO:0000256" key="13">
    <source>
        <dbReference type="SAM" id="MobiDB-lite"/>
    </source>
</evidence>
<evidence type="ECO:0000256" key="8">
    <source>
        <dbReference type="ARBA" id="ARBA00041995"/>
    </source>
</evidence>
<evidence type="ECO:0000256" key="9">
    <source>
        <dbReference type="ARBA" id="ARBA00042745"/>
    </source>
</evidence>
<dbReference type="EC" id="2.1.1.166" evidence="6 11"/>
<feature type="binding site" evidence="11">
    <location>
        <position position="150"/>
    </location>
    <ligand>
        <name>S-adenosyl-L-methionine</name>
        <dbReference type="ChEBI" id="CHEBI:59789"/>
    </ligand>
</feature>
<feature type="binding site" evidence="11">
    <location>
        <position position="126"/>
    </location>
    <ligand>
        <name>S-adenosyl-L-methionine</name>
        <dbReference type="ChEBI" id="CHEBI:59789"/>
    </ligand>
</feature>
<dbReference type="PANTHER" id="PTHR10920">
    <property type="entry name" value="RIBOSOMAL RNA METHYLTRANSFERASE"/>
    <property type="match status" value="1"/>
</dbReference>
<evidence type="ECO:0000256" key="2">
    <source>
        <dbReference type="ARBA" id="ARBA00022603"/>
    </source>
</evidence>
<comment type="caution">
    <text evidence="15">The sequence shown here is derived from an EMBL/GenBank/DDBJ whole genome shotgun (WGS) entry which is preliminary data.</text>
</comment>
<dbReference type="GO" id="GO:0005737">
    <property type="term" value="C:cytoplasm"/>
    <property type="evidence" value="ECO:0007669"/>
    <property type="project" value="UniProtKB-SubCell"/>
</dbReference>
<keyword evidence="3 11" id="KW-0808">Transferase</keyword>
<dbReference type="HAMAP" id="MF_01547">
    <property type="entry name" value="RNA_methyltr_E"/>
    <property type="match status" value="1"/>
</dbReference>
<dbReference type="SUPFAM" id="SSF53335">
    <property type="entry name" value="S-adenosyl-L-methionine-dependent methyltransferases"/>
    <property type="match status" value="1"/>
</dbReference>
<dbReference type="PIRSF" id="PIRSF005461">
    <property type="entry name" value="23S_rRNA_mtase"/>
    <property type="match status" value="1"/>
</dbReference>
<comment type="catalytic activity">
    <reaction evidence="10 11">
        <text>uridine(2552) in 23S rRNA + S-adenosyl-L-methionine = 2'-O-methyluridine(2552) in 23S rRNA + S-adenosyl-L-homocysteine + H(+)</text>
        <dbReference type="Rhea" id="RHEA:42720"/>
        <dbReference type="Rhea" id="RHEA-COMP:10202"/>
        <dbReference type="Rhea" id="RHEA-COMP:10203"/>
        <dbReference type="ChEBI" id="CHEBI:15378"/>
        <dbReference type="ChEBI" id="CHEBI:57856"/>
        <dbReference type="ChEBI" id="CHEBI:59789"/>
        <dbReference type="ChEBI" id="CHEBI:65315"/>
        <dbReference type="ChEBI" id="CHEBI:74478"/>
        <dbReference type="EC" id="2.1.1.166"/>
    </reaction>
</comment>
<proteinExistence type="inferred from homology"/>
<feature type="compositionally biased region" description="Basic residues" evidence="13">
    <location>
        <begin position="24"/>
        <end position="35"/>
    </location>
</feature>
<evidence type="ECO:0000256" key="4">
    <source>
        <dbReference type="ARBA" id="ARBA00022691"/>
    </source>
</evidence>
<protein>
    <recommendedName>
        <fullName evidence="7 11">Ribosomal RNA large subunit methyltransferase E</fullName>
        <ecNumber evidence="6 11">2.1.1.166</ecNumber>
    </recommendedName>
    <alternativeName>
        <fullName evidence="9 11">23S rRNA Um2552 methyltransferase</fullName>
    </alternativeName>
    <alternativeName>
        <fullName evidence="8 11">rRNA (uridine-2'-O-)-methyltransferase</fullName>
    </alternativeName>
</protein>
<evidence type="ECO:0000313" key="15">
    <source>
        <dbReference type="EMBL" id="MDA5194313.1"/>
    </source>
</evidence>
<dbReference type="Proteomes" id="UP001141619">
    <property type="component" value="Unassembled WGS sequence"/>
</dbReference>
<reference evidence="15" key="1">
    <citation type="submission" date="2022-08" db="EMBL/GenBank/DDBJ databases">
        <authorList>
            <person name="Vandamme P."/>
            <person name="Hettiarachchi A."/>
            <person name="Peeters C."/>
            <person name="Cnockaert M."/>
            <person name="Carlier A."/>
        </authorList>
    </citation>
    <scope>NUCLEOTIDE SEQUENCE</scope>
    <source>
        <strain evidence="15">LMG 31809</strain>
    </source>
</reference>
<comment type="function">
    <text evidence="5 11">Specifically methylates the uridine in position 2552 of 23S rRNA at the 2'-O position of the ribose in the fully assembled 50S ribosomal subunit.</text>
</comment>
<evidence type="ECO:0000259" key="14">
    <source>
        <dbReference type="Pfam" id="PF01728"/>
    </source>
</evidence>
<dbReference type="InterPro" id="IPR002877">
    <property type="entry name" value="RNA_MeTrfase_FtsJ_dom"/>
</dbReference>
<feature type="active site" description="Proton acceptor" evidence="11 12">
    <location>
        <position position="190"/>
    </location>
</feature>
<evidence type="ECO:0000256" key="1">
    <source>
        <dbReference type="ARBA" id="ARBA00022552"/>
    </source>
</evidence>
<feature type="compositionally biased region" description="Gly residues" evidence="13">
    <location>
        <begin position="1"/>
        <end position="10"/>
    </location>
</feature>
<dbReference type="PANTHER" id="PTHR10920:SF18">
    <property type="entry name" value="RRNA METHYLTRANSFERASE 2, MITOCHONDRIAL"/>
    <property type="match status" value="1"/>
</dbReference>
<dbReference type="InterPro" id="IPR015507">
    <property type="entry name" value="rRNA-MeTfrase_E"/>
</dbReference>
<evidence type="ECO:0000256" key="11">
    <source>
        <dbReference type="HAMAP-Rule" id="MF_01547"/>
    </source>
</evidence>
<feature type="binding site" evidence="11">
    <location>
        <position position="93"/>
    </location>
    <ligand>
        <name>S-adenosyl-L-methionine</name>
        <dbReference type="ChEBI" id="CHEBI:59789"/>
    </ligand>
</feature>
<evidence type="ECO:0000313" key="16">
    <source>
        <dbReference type="Proteomes" id="UP001141619"/>
    </source>
</evidence>
<keyword evidence="4 11" id="KW-0949">S-adenosyl-L-methionine</keyword>
<dbReference type="InterPro" id="IPR050082">
    <property type="entry name" value="RNA_methyltr_RlmE"/>
</dbReference>
<keyword evidence="16" id="KW-1185">Reference proteome</keyword>
<feature type="binding site" evidence="11">
    <location>
        <position position="91"/>
    </location>
    <ligand>
        <name>S-adenosyl-L-methionine</name>
        <dbReference type="ChEBI" id="CHEBI:59789"/>
    </ligand>
</feature>
<evidence type="ECO:0000256" key="5">
    <source>
        <dbReference type="ARBA" id="ARBA00037569"/>
    </source>
</evidence>
<dbReference type="Pfam" id="PF01728">
    <property type="entry name" value="FtsJ"/>
    <property type="match status" value="1"/>
</dbReference>
<feature type="binding site" evidence="11">
    <location>
        <position position="110"/>
    </location>
    <ligand>
        <name>S-adenosyl-L-methionine</name>
        <dbReference type="ChEBI" id="CHEBI:59789"/>
    </ligand>
</feature>
<dbReference type="InterPro" id="IPR029063">
    <property type="entry name" value="SAM-dependent_MTases_sf"/>
</dbReference>
<dbReference type="GO" id="GO:0008650">
    <property type="term" value="F:rRNA (uridine-2'-O-)-methyltransferase activity"/>
    <property type="evidence" value="ECO:0007669"/>
    <property type="project" value="UniProtKB-UniRule"/>
</dbReference>
<keyword evidence="1 11" id="KW-0698">rRNA processing</keyword>
<evidence type="ECO:0000256" key="12">
    <source>
        <dbReference type="PIRSR" id="PIRSR005461-1"/>
    </source>
</evidence>
<keyword evidence="2 11" id="KW-0489">Methyltransferase</keyword>
<keyword evidence="11" id="KW-0963">Cytoplasm</keyword>
<dbReference type="Gene3D" id="3.40.50.150">
    <property type="entry name" value="Vaccinia Virus protein VP39"/>
    <property type="match status" value="1"/>
</dbReference>
<reference evidence="15" key="2">
    <citation type="journal article" date="2023" name="Syst. Appl. Microbiol.">
        <title>Govania unica gen. nov., sp. nov., a rare biosphere bacterium that represents a novel family in the class Alphaproteobacteria.</title>
        <authorList>
            <person name="Vandamme P."/>
            <person name="Peeters C."/>
            <person name="Hettiarachchi A."/>
            <person name="Cnockaert M."/>
            <person name="Carlier A."/>
        </authorList>
    </citation>
    <scope>NUCLEOTIDE SEQUENCE</scope>
    <source>
        <strain evidence="15">LMG 31809</strain>
    </source>
</reference>
<evidence type="ECO:0000256" key="6">
    <source>
        <dbReference type="ARBA" id="ARBA00038861"/>
    </source>
</evidence>
<feature type="region of interest" description="Disordered" evidence="13">
    <location>
        <begin position="1"/>
        <end position="39"/>
    </location>
</feature>
<gene>
    <name evidence="11" type="primary">rlmE</name>
    <name evidence="11" type="synonym">ftsJ</name>
    <name evidence="11" type="synonym">rrmJ</name>
    <name evidence="15" type="ORF">NYP16_10160</name>
</gene>
<organism evidence="15 16">
    <name type="scientific">Govanella unica</name>
    <dbReference type="NCBI Taxonomy" id="2975056"/>
    <lineage>
        <taxon>Bacteria</taxon>
        <taxon>Pseudomonadati</taxon>
        <taxon>Pseudomonadota</taxon>
        <taxon>Alphaproteobacteria</taxon>
        <taxon>Emcibacterales</taxon>
        <taxon>Govanellaceae</taxon>
        <taxon>Govanella</taxon>
    </lineage>
</organism>
<name>A0A9X3Z7Q9_9PROT</name>
<evidence type="ECO:0000256" key="10">
    <source>
        <dbReference type="ARBA" id="ARBA00048970"/>
    </source>
</evidence>
<dbReference type="RefSeq" id="WP_274944016.1">
    <property type="nucleotide sequence ID" value="NZ_JANWOI010000003.1"/>
</dbReference>
<dbReference type="AlphaFoldDB" id="A0A9X3Z7Q9"/>
<accession>A0A9X3Z7Q9</accession>
<feature type="domain" description="Ribosomal RNA methyltransferase FtsJ" evidence="14">
    <location>
        <begin position="59"/>
        <end position="233"/>
    </location>
</feature>
<evidence type="ECO:0000256" key="3">
    <source>
        <dbReference type="ARBA" id="ARBA00022679"/>
    </source>
</evidence>
<dbReference type="EMBL" id="JANWOI010000003">
    <property type="protein sequence ID" value="MDA5194313.1"/>
    <property type="molecule type" value="Genomic_DNA"/>
</dbReference>
<comment type="subcellular location">
    <subcellularLocation>
        <location evidence="11">Cytoplasm</location>
    </subcellularLocation>
</comment>
<comment type="similarity">
    <text evidence="11">Belongs to the class I-like SAM-binding methyltransferase superfamily. RNA methyltransferase RlmE family.</text>
</comment>